<evidence type="ECO:0000313" key="8">
    <source>
        <dbReference type="EMBL" id="RLP84061.1"/>
    </source>
</evidence>
<feature type="transmembrane region" description="Helical" evidence="6">
    <location>
        <begin position="318"/>
        <end position="342"/>
    </location>
</feature>
<evidence type="ECO:0000313" key="9">
    <source>
        <dbReference type="Proteomes" id="UP000269438"/>
    </source>
</evidence>
<feature type="transmembrane region" description="Helical" evidence="6">
    <location>
        <begin position="418"/>
        <end position="439"/>
    </location>
</feature>
<keyword evidence="2" id="KW-1003">Cell membrane</keyword>
<feature type="transmembrane region" description="Helical" evidence="6">
    <location>
        <begin position="54"/>
        <end position="77"/>
    </location>
</feature>
<dbReference type="EMBL" id="RCUY01000002">
    <property type="protein sequence ID" value="RLP84061.1"/>
    <property type="molecule type" value="Genomic_DNA"/>
</dbReference>
<feature type="domain" description="Major facilitator superfamily (MFS) profile" evidence="7">
    <location>
        <begin position="56"/>
        <end position="442"/>
    </location>
</feature>
<feature type="transmembrane region" description="Helical" evidence="6">
    <location>
        <begin position="390"/>
        <end position="412"/>
    </location>
</feature>
<evidence type="ECO:0000259" key="7">
    <source>
        <dbReference type="PROSITE" id="PS50850"/>
    </source>
</evidence>
<evidence type="ECO:0000256" key="5">
    <source>
        <dbReference type="ARBA" id="ARBA00023136"/>
    </source>
</evidence>
<dbReference type="InterPro" id="IPR011701">
    <property type="entry name" value="MFS"/>
</dbReference>
<dbReference type="GO" id="GO:0022857">
    <property type="term" value="F:transmembrane transporter activity"/>
    <property type="evidence" value="ECO:0007669"/>
    <property type="project" value="InterPro"/>
</dbReference>
<dbReference type="OrthoDB" id="2810795at2"/>
<feature type="transmembrane region" description="Helical" evidence="6">
    <location>
        <begin position="250"/>
        <end position="271"/>
    </location>
</feature>
<feature type="transmembrane region" description="Helical" evidence="6">
    <location>
        <begin position="291"/>
        <end position="311"/>
    </location>
</feature>
<keyword evidence="5 6" id="KW-0472">Membrane</keyword>
<proteinExistence type="predicted"/>
<feature type="transmembrane region" description="Helical" evidence="6">
    <location>
        <begin position="147"/>
        <end position="168"/>
    </location>
</feature>
<keyword evidence="3 6" id="KW-0812">Transmembrane</keyword>
<evidence type="ECO:0000256" key="3">
    <source>
        <dbReference type="ARBA" id="ARBA00022692"/>
    </source>
</evidence>
<dbReference type="SUPFAM" id="SSF103473">
    <property type="entry name" value="MFS general substrate transporter"/>
    <property type="match status" value="1"/>
</dbReference>
<reference evidence="8 9" key="1">
    <citation type="submission" date="2018-10" db="EMBL/GenBank/DDBJ databases">
        <authorList>
            <person name="Li J."/>
        </authorList>
    </citation>
    <scope>NUCLEOTIDE SEQUENCE [LARGE SCALE GENOMIC DNA]</scope>
    <source>
        <strain evidence="8 9">JCM 11654</strain>
    </source>
</reference>
<sequence>MALLRRGRVVDNSRMGINIPGFMNGGLTLPLVVARHPEPMSLSVGQVARPVRPLPAAILLAGVGFITLLTEILPAGLLPQIARDLGVSVSLAGQGIVAFAIGCIVAAIPLTRATATWNRRSLLLGVLIVSALANLGTAMAPEIVTHLGTRFVAGLAAGVVWAMIPGYVRGFTGPGRLGATLGVAFIGGTMSFAVGVPLGTLLGTSMGWRAVFAIIAGLTVIVGVIAALGAPRVPGIHRGADARIPVEQGLAAALRTPAVLLVLAAVALSVIGQNLGYTYLTPILDFGGVSLNPSLVFGLFGAASIIGTFGSGRLSDRYLTATLVAAITAGIIGLAGIALAAWPGLVPTSVGTVLLIIGALAWGYAFGGYSVLFQVVMARAGGDAADAAQSMLVTVWNLSIALGGMIGGLLLAGIGALVLLPIAAVLMLLALIPVLRVLAGFRAEDAAVLREPVAV</sequence>
<comment type="subcellular location">
    <subcellularLocation>
        <location evidence="1">Cell membrane</location>
        <topology evidence="1">Multi-pass membrane protein</topology>
    </subcellularLocation>
</comment>
<keyword evidence="9" id="KW-1185">Reference proteome</keyword>
<name>A0A3L7AWX6_9MICO</name>
<evidence type="ECO:0000256" key="4">
    <source>
        <dbReference type="ARBA" id="ARBA00022989"/>
    </source>
</evidence>
<dbReference type="InterPro" id="IPR036259">
    <property type="entry name" value="MFS_trans_sf"/>
</dbReference>
<dbReference type="Pfam" id="PF07690">
    <property type="entry name" value="MFS_1"/>
    <property type="match status" value="1"/>
</dbReference>
<evidence type="ECO:0000256" key="1">
    <source>
        <dbReference type="ARBA" id="ARBA00004651"/>
    </source>
</evidence>
<dbReference type="AlphaFoldDB" id="A0A3L7AWX6"/>
<dbReference type="CDD" id="cd17324">
    <property type="entry name" value="MFS_NepI_like"/>
    <property type="match status" value="1"/>
</dbReference>
<dbReference type="InterPro" id="IPR020846">
    <property type="entry name" value="MFS_dom"/>
</dbReference>
<feature type="transmembrane region" description="Helical" evidence="6">
    <location>
        <begin position="122"/>
        <end position="141"/>
    </location>
</feature>
<feature type="transmembrane region" description="Helical" evidence="6">
    <location>
        <begin position="89"/>
        <end position="110"/>
    </location>
</feature>
<dbReference type="PROSITE" id="PS50850">
    <property type="entry name" value="MFS"/>
    <property type="match status" value="1"/>
</dbReference>
<dbReference type="PANTHER" id="PTHR43124:SF3">
    <property type="entry name" value="CHLORAMPHENICOL EFFLUX PUMP RV0191"/>
    <property type="match status" value="1"/>
</dbReference>
<dbReference type="InterPro" id="IPR050189">
    <property type="entry name" value="MFS_Efflux_Transporters"/>
</dbReference>
<gene>
    <name evidence="8" type="ORF">D9V34_04475</name>
</gene>
<dbReference type="Gene3D" id="1.20.1250.20">
    <property type="entry name" value="MFS general substrate transporter like domains"/>
    <property type="match status" value="1"/>
</dbReference>
<organism evidence="8 9">
    <name type="scientific">Mycetocola lacteus</name>
    <dbReference type="NCBI Taxonomy" id="76637"/>
    <lineage>
        <taxon>Bacteria</taxon>
        <taxon>Bacillati</taxon>
        <taxon>Actinomycetota</taxon>
        <taxon>Actinomycetes</taxon>
        <taxon>Micrococcales</taxon>
        <taxon>Microbacteriaceae</taxon>
        <taxon>Mycetocola</taxon>
    </lineage>
</organism>
<feature type="transmembrane region" description="Helical" evidence="6">
    <location>
        <begin position="180"/>
        <end position="202"/>
    </location>
</feature>
<dbReference type="Proteomes" id="UP000269438">
    <property type="component" value="Unassembled WGS sequence"/>
</dbReference>
<accession>A0A3L7AWX6</accession>
<dbReference type="GO" id="GO:0005886">
    <property type="term" value="C:plasma membrane"/>
    <property type="evidence" value="ECO:0007669"/>
    <property type="project" value="UniProtKB-SubCell"/>
</dbReference>
<feature type="transmembrane region" description="Helical" evidence="6">
    <location>
        <begin position="354"/>
        <end position="378"/>
    </location>
</feature>
<evidence type="ECO:0000256" key="6">
    <source>
        <dbReference type="SAM" id="Phobius"/>
    </source>
</evidence>
<dbReference type="PANTHER" id="PTHR43124">
    <property type="entry name" value="PURINE EFFLUX PUMP PBUE"/>
    <property type="match status" value="1"/>
</dbReference>
<comment type="caution">
    <text evidence="8">The sequence shown here is derived from an EMBL/GenBank/DDBJ whole genome shotgun (WGS) entry which is preliminary data.</text>
</comment>
<evidence type="ECO:0000256" key="2">
    <source>
        <dbReference type="ARBA" id="ARBA00022475"/>
    </source>
</evidence>
<keyword evidence="4 6" id="KW-1133">Transmembrane helix</keyword>
<feature type="transmembrane region" description="Helical" evidence="6">
    <location>
        <begin position="208"/>
        <end position="229"/>
    </location>
</feature>
<protein>
    <submittedName>
        <fullName evidence="8">MFS transporter</fullName>
    </submittedName>
</protein>